<evidence type="ECO:0000256" key="1">
    <source>
        <dbReference type="SAM" id="Phobius"/>
    </source>
</evidence>
<gene>
    <name evidence="2" type="ORF">CWC05_24535</name>
</gene>
<dbReference type="EMBL" id="PNCG01001220">
    <property type="protein sequence ID" value="TMP64362.1"/>
    <property type="molecule type" value="Genomic_DNA"/>
</dbReference>
<reference evidence="2 3" key="1">
    <citation type="submission" date="2017-12" db="EMBL/GenBank/DDBJ databases">
        <authorList>
            <person name="Paulsen S."/>
            <person name="Gram L.K."/>
        </authorList>
    </citation>
    <scope>NUCLEOTIDE SEQUENCE [LARGE SCALE GENOMIC DNA]</scope>
    <source>
        <strain evidence="2 3">S2897</strain>
    </source>
</reference>
<feature type="transmembrane region" description="Helical" evidence="1">
    <location>
        <begin position="6"/>
        <end position="22"/>
    </location>
</feature>
<keyword evidence="1" id="KW-0812">Transmembrane</keyword>
<sequence length="60" mass="6469">QVVSGGVASFVALLLVFVLLPLPPPHPVNNIIEIPNIEVIGEVVRVNIDNSSNGYERLHV</sequence>
<evidence type="ECO:0000313" key="3">
    <source>
        <dbReference type="Proteomes" id="UP000305874"/>
    </source>
</evidence>
<accession>A0A5S3XW81</accession>
<dbReference type="Proteomes" id="UP000305874">
    <property type="component" value="Unassembled WGS sequence"/>
</dbReference>
<reference evidence="3" key="2">
    <citation type="submission" date="2019-06" db="EMBL/GenBank/DDBJ databases">
        <title>Co-occurence of chitin degradation, pigmentation and bioactivity in marine Pseudoalteromonas.</title>
        <authorList>
            <person name="Sonnenschein E.C."/>
            <person name="Bech P.K."/>
        </authorList>
    </citation>
    <scope>NUCLEOTIDE SEQUENCE [LARGE SCALE GENOMIC DNA]</scope>
    <source>
        <strain evidence="3">S2897</strain>
    </source>
</reference>
<proteinExistence type="predicted"/>
<keyword evidence="1" id="KW-0472">Membrane</keyword>
<dbReference type="AlphaFoldDB" id="A0A5S3XW81"/>
<keyword evidence="1" id="KW-1133">Transmembrane helix</keyword>
<organism evidence="2 3">
    <name type="scientific">Pseudoalteromonas ruthenica</name>
    <dbReference type="NCBI Taxonomy" id="151081"/>
    <lineage>
        <taxon>Bacteria</taxon>
        <taxon>Pseudomonadati</taxon>
        <taxon>Pseudomonadota</taxon>
        <taxon>Gammaproteobacteria</taxon>
        <taxon>Alteromonadales</taxon>
        <taxon>Pseudoalteromonadaceae</taxon>
        <taxon>Pseudoalteromonas</taxon>
    </lineage>
</organism>
<protein>
    <submittedName>
        <fullName evidence="2">Uncharacterized protein</fullName>
    </submittedName>
</protein>
<feature type="non-terminal residue" evidence="2">
    <location>
        <position position="1"/>
    </location>
</feature>
<evidence type="ECO:0000313" key="2">
    <source>
        <dbReference type="EMBL" id="TMP64362.1"/>
    </source>
</evidence>
<comment type="caution">
    <text evidence="2">The sequence shown here is derived from an EMBL/GenBank/DDBJ whole genome shotgun (WGS) entry which is preliminary data.</text>
</comment>
<name>A0A5S3XW81_9GAMM</name>